<dbReference type="AlphaFoldDB" id="A0A2P5FJ83"/>
<dbReference type="InParanoid" id="A0A2P5FJ83"/>
<keyword evidence="1" id="KW-0812">Transmembrane</keyword>
<sequence>ALLVLLILFHRIKLIPSVPLRRLIIPIVIVTIIFIIIILILVLILYITKVPSIVQKPRVTHPLPLNRLDLIIAVVSIVVVFGHRTTIVLPFIQTTVTSFSLILIIVNLEPFVAGEILAQKLVLDAAGGGRNLLRRRKPLVIGLLLTIQTVPIFPLVGAGTWGRRRRRNCRLRCRRRS</sequence>
<gene>
    <name evidence="2" type="ORF">TorRG33x02_064160</name>
</gene>
<accession>A0A2P5FJ83</accession>
<feature type="transmembrane region" description="Helical" evidence="1">
    <location>
        <begin position="139"/>
        <end position="162"/>
    </location>
</feature>
<dbReference type="OrthoDB" id="10381532at2759"/>
<reference evidence="3" key="1">
    <citation type="submission" date="2016-06" db="EMBL/GenBank/DDBJ databases">
        <title>Parallel loss of symbiosis genes in relatives of nitrogen-fixing non-legume Parasponia.</title>
        <authorList>
            <person name="Van Velzen R."/>
            <person name="Holmer R."/>
            <person name="Bu F."/>
            <person name="Rutten L."/>
            <person name="Van Zeijl A."/>
            <person name="Liu W."/>
            <person name="Santuari L."/>
            <person name="Cao Q."/>
            <person name="Sharma T."/>
            <person name="Shen D."/>
            <person name="Roswanjaya Y."/>
            <person name="Wardhani T."/>
            <person name="Kalhor M.S."/>
            <person name="Jansen J."/>
            <person name="Van den Hoogen J."/>
            <person name="Gungor B."/>
            <person name="Hartog M."/>
            <person name="Hontelez J."/>
            <person name="Verver J."/>
            <person name="Yang W.-C."/>
            <person name="Schijlen E."/>
            <person name="Repin R."/>
            <person name="Schilthuizen M."/>
            <person name="Schranz E."/>
            <person name="Heidstra R."/>
            <person name="Miyata K."/>
            <person name="Fedorova E."/>
            <person name="Kohlen W."/>
            <person name="Bisseling T."/>
            <person name="Smit S."/>
            <person name="Geurts R."/>
        </authorList>
    </citation>
    <scope>NUCLEOTIDE SEQUENCE [LARGE SCALE GENOMIC DNA]</scope>
    <source>
        <strain evidence="3">cv. RG33-2</strain>
    </source>
</reference>
<proteinExistence type="predicted"/>
<evidence type="ECO:0000256" key="1">
    <source>
        <dbReference type="SAM" id="Phobius"/>
    </source>
</evidence>
<keyword evidence="1" id="KW-1133">Transmembrane helix</keyword>
<feature type="transmembrane region" description="Helical" evidence="1">
    <location>
        <begin position="68"/>
        <end position="92"/>
    </location>
</feature>
<dbReference type="EMBL" id="JXTC01000029">
    <property type="protein sequence ID" value="PON97826.1"/>
    <property type="molecule type" value="Genomic_DNA"/>
</dbReference>
<protein>
    <submittedName>
        <fullName evidence="2">Uncharacterized protein</fullName>
    </submittedName>
</protein>
<feature type="non-terminal residue" evidence="2">
    <location>
        <position position="1"/>
    </location>
</feature>
<feature type="transmembrane region" description="Helical" evidence="1">
    <location>
        <begin position="24"/>
        <end position="47"/>
    </location>
</feature>
<comment type="caution">
    <text evidence="2">The sequence shown here is derived from an EMBL/GenBank/DDBJ whole genome shotgun (WGS) entry which is preliminary data.</text>
</comment>
<evidence type="ECO:0000313" key="3">
    <source>
        <dbReference type="Proteomes" id="UP000237000"/>
    </source>
</evidence>
<keyword evidence="1" id="KW-0472">Membrane</keyword>
<name>A0A2P5FJ83_TREOI</name>
<dbReference type="Proteomes" id="UP000237000">
    <property type="component" value="Unassembled WGS sequence"/>
</dbReference>
<evidence type="ECO:0000313" key="2">
    <source>
        <dbReference type="EMBL" id="PON97826.1"/>
    </source>
</evidence>
<keyword evidence="3" id="KW-1185">Reference proteome</keyword>
<organism evidence="2 3">
    <name type="scientific">Trema orientale</name>
    <name type="common">Charcoal tree</name>
    <name type="synonym">Celtis orientalis</name>
    <dbReference type="NCBI Taxonomy" id="63057"/>
    <lineage>
        <taxon>Eukaryota</taxon>
        <taxon>Viridiplantae</taxon>
        <taxon>Streptophyta</taxon>
        <taxon>Embryophyta</taxon>
        <taxon>Tracheophyta</taxon>
        <taxon>Spermatophyta</taxon>
        <taxon>Magnoliopsida</taxon>
        <taxon>eudicotyledons</taxon>
        <taxon>Gunneridae</taxon>
        <taxon>Pentapetalae</taxon>
        <taxon>rosids</taxon>
        <taxon>fabids</taxon>
        <taxon>Rosales</taxon>
        <taxon>Cannabaceae</taxon>
        <taxon>Trema</taxon>
    </lineage>
</organism>